<dbReference type="AlphaFoldDB" id="A0A0F9A6W1"/>
<evidence type="ECO:0000313" key="1">
    <source>
        <dbReference type="EMBL" id="KKK93920.1"/>
    </source>
</evidence>
<protein>
    <submittedName>
        <fullName evidence="1">Uncharacterized protein</fullName>
    </submittedName>
</protein>
<proteinExistence type="predicted"/>
<accession>A0A0F9A6W1</accession>
<dbReference type="EMBL" id="LAZR01047566">
    <property type="protein sequence ID" value="KKK93920.1"/>
    <property type="molecule type" value="Genomic_DNA"/>
</dbReference>
<reference evidence="1" key="1">
    <citation type="journal article" date="2015" name="Nature">
        <title>Complex archaea that bridge the gap between prokaryotes and eukaryotes.</title>
        <authorList>
            <person name="Spang A."/>
            <person name="Saw J.H."/>
            <person name="Jorgensen S.L."/>
            <person name="Zaremba-Niedzwiedzka K."/>
            <person name="Martijn J."/>
            <person name="Lind A.E."/>
            <person name="van Eijk R."/>
            <person name="Schleper C."/>
            <person name="Guy L."/>
            <person name="Ettema T.J."/>
        </authorList>
    </citation>
    <scope>NUCLEOTIDE SEQUENCE</scope>
</reference>
<name>A0A0F9A6W1_9ZZZZ</name>
<organism evidence="1">
    <name type="scientific">marine sediment metagenome</name>
    <dbReference type="NCBI Taxonomy" id="412755"/>
    <lineage>
        <taxon>unclassified sequences</taxon>
        <taxon>metagenomes</taxon>
        <taxon>ecological metagenomes</taxon>
    </lineage>
</organism>
<sequence length="91" mass="10652">MEKLQLHPKTLDEAIERWDAGRSLFSVEMGGLGPGYEQAIQILKKKRTKDGYWKLQNNHPGKLFFKIEGAGKPSRWNTLRALRILKWWEES</sequence>
<gene>
    <name evidence="1" type="ORF">LCGC14_2688070</name>
</gene>
<comment type="caution">
    <text evidence="1">The sequence shown here is derived from an EMBL/GenBank/DDBJ whole genome shotgun (WGS) entry which is preliminary data.</text>
</comment>